<comment type="subcellular location">
    <subcellularLocation>
        <location evidence="1">Membrane</location>
    </subcellularLocation>
</comment>
<feature type="transmembrane region" description="Helical" evidence="6">
    <location>
        <begin position="50"/>
        <end position="69"/>
    </location>
</feature>
<accession>A0A067JJ95</accession>
<evidence type="ECO:0000313" key="8">
    <source>
        <dbReference type="Proteomes" id="UP000027138"/>
    </source>
</evidence>
<keyword evidence="3 6" id="KW-0812">Transmembrane</keyword>
<sequence>MARVSNIVIATLNIIFLVVGLSIIAGGLYVHVKAVSTANTTVATALSRQSLQNVLFILGSIVFIVSLLGRSLIDAQVCRAFADDSNRKDFFHQKFSPIEVGCCRPPAECGFVQQNATTWMGVKAGREVKNSDCKTWSNEPKQLCYKCNSCKAGFLANIKKQWRNLAVFLICITVFIIVVLSTGCCVKRNNYLDKRCYTRFYYA</sequence>
<evidence type="ECO:0000256" key="4">
    <source>
        <dbReference type="ARBA" id="ARBA00022989"/>
    </source>
</evidence>
<proteinExistence type="inferred from homology"/>
<evidence type="ECO:0000256" key="6">
    <source>
        <dbReference type="SAM" id="Phobius"/>
    </source>
</evidence>
<dbReference type="GO" id="GO:0016020">
    <property type="term" value="C:membrane"/>
    <property type="evidence" value="ECO:0007669"/>
    <property type="project" value="UniProtKB-SubCell"/>
</dbReference>
<dbReference type="GO" id="GO:0009734">
    <property type="term" value="P:auxin-activated signaling pathway"/>
    <property type="evidence" value="ECO:0007669"/>
    <property type="project" value="InterPro"/>
</dbReference>
<evidence type="ECO:0000313" key="7">
    <source>
        <dbReference type="EMBL" id="KDP20055.1"/>
    </source>
</evidence>
<evidence type="ECO:0000256" key="3">
    <source>
        <dbReference type="ARBA" id="ARBA00022692"/>
    </source>
</evidence>
<dbReference type="OrthoDB" id="672773at2759"/>
<evidence type="ECO:0000256" key="1">
    <source>
        <dbReference type="ARBA" id="ARBA00004370"/>
    </source>
</evidence>
<feature type="transmembrane region" description="Helical" evidence="6">
    <location>
        <begin position="7"/>
        <end position="30"/>
    </location>
</feature>
<reference evidence="7 8" key="1">
    <citation type="journal article" date="2014" name="PLoS ONE">
        <title>Global Analysis of Gene Expression Profiles in Physic Nut (Jatropha curcas L.) Seedlings Exposed to Salt Stress.</title>
        <authorList>
            <person name="Zhang L."/>
            <person name="Zhang C."/>
            <person name="Wu P."/>
            <person name="Chen Y."/>
            <person name="Li M."/>
            <person name="Jiang H."/>
            <person name="Wu G."/>
        </authorList>
    </citation>
    <scope>NUCLEOTIDE SEQUENCE [LARGE SCALE GENOMIC DNA]</scope>
    <source>
        <strain evidence="8">cv. GZQX0401</strain>
        <tissue evidence="7">Young leaves</tissue>
    </source>
</reference>
<organism evidence="7 8">
    <name type="scientific">Jatropha curcas</name>
    <name type="common">Barbados nut</name>
    <dbReference type="NCBI Taxonomy" id="180498"/>
    <lineage>
        <taxon>Eukaryota</taxon>
        <taxon>Viridiplantae</taxon>
        <taxon>Streptophyta</taxon>
        <taxon>Embryophyta</taxon>
        <taxon>Tracheophyta</taxon>
        <taxon>Spermatophyta</taxon>
        <taxon>Magnoliopsida</taxon>
        <taxon>eudicotyledons</taxon>
        <taxon>Gunneridae</taxon>
        <taxon>Pentapetalae</taxon>
        <taxon>rosids</taxon>
        <taxon>fabids</taxon>
        <taxon>Malpighiales</taxon>
        <taxon>Euphorbiaceae</taxon>
        <taxon>Crotonoideae</taxon>
        <taxon>Jatropheae</taxon>
        <taxon>Jatropha</taxon>
    </lineage>
</organism>
<keyword evidence="5 6" id="KW-0472">Membrane</keyword>
<dbReference type="AlphaFoldDB" id="A0A067JJ95"/>
<evidence type="ECO:0000256" key="5">
    <source>
        <dbReference type="ARBA" id="ARBA00023136"/>
    </source>
</evidence>
<protein>
    <submittedName>
        <fullName evidence="7">Uncharacterized protein</fullName>
    </submittedName>
</protein>
<dbReference type="InterPro" id="IPR044991">
    <property type="entry name" value="TET_plant"/>
</dbReference>
<feature type="transmembrane region" description="Helical" evidence="6">
    <location>
        <begin position="165"/>
        <end position="183"/>
    </location>
</feature>
<keyword evidence="8" id="KW-1185">Reference proteome</keyword>
<dbReference type="EMBL" id="KK920209">
    <property type="protein sequence ID" value="KDP20055.1"/>
    <property type="molecule type" value="Genomic_DNA"/>
</dbReference>
<comment type="similarity">
    <text evidence="2">Belongs to the tetraspanin (TM4SF) family.</text>
</comment>
<gene>
    <name evidence="7" type="ORF">JCGZ_05824</name>
</gene>
<dbReference type="PANTHER" id="PTHR32191">
    <property type="entry name" value="TETRASPANIN-8-RELATED"/>
    <property type="match status" value="1"/>
</dbReference>
<keyword evidence="4 6" id="KW-1133">Transmembrane helix</keyword>
<evidence type="ECO:0000256" key="2">
    <source>
        <dbReference type="ARBA" id="ARBA00006840"/>
    </source>
</evidence>
<name>A0A067JJ95_JATCU</name>
<dbReference type="Proteomes" id="UP000027138">
    <property type="component" value="Unassembled WGS sequence"/>
</dbReference>
<dbReference type="STRING" id="180498.A0A067JJ95"/>